<dbReference type="EMBL" id="JAFHKU010000096">
    <property type="protein sequence ID" value="MBN3557009.1"/>
    <property type="molecule type" value="Genomic_DNA"/>
</dbReference>
<evidence type="ECO:0000313" key="3">
    <source>
        <dbReference type="Proteomes" id="UP000584663"/>
    </source>
</evidence>
<accession>A0AA41DBQ2</accession>
<protein>
    <submittedName>
        <fullName evidence="2">Uncharacterized protein</fullName>
    </submittedName>
</protein>
<dbReference type="AlphaFoldDB" id="A0AA41DBQ2"/>
<evidence type="ECO:0000313" key="4">
    <source>
        <dbReference type="Proteomes" id="UP000704529"/>
    </source>
</evidence>
<name>A0AA41DBQ2_9SPHN</name>
<dbReference type="Proteomes" id="UP000704529">
    <property type="component" value="Unassembled WGS sequence"/>
</dbReference>
<organism evidence="2 4">
    <name type="scientific">Sphingomonas yabuuchiae</name>
    <dbReference type="NCBI Taxonomy" id="172044"/>
    <lineage>
        <taxon>Bacteria</taxon>
        <taxon>Pseudomonadati</taxon>
        <taxon>Pseudomonadota</taxon>
        <taxon>Alphaproteobacteria</taxon>
        <taxon>Sphingomonadales</taxon>
        <taxon>Sphingomonadaceae</taxon>
        <taxon>Sphingomonas</taxon>
    </lineage>
</organism>
<sequence>MAFLCNEDAHGMTVLAMSSAEITRFDSLIRLDCGEIRIADAMELLGFQRRQVYRLLDRLRQEVSCPLLSGPSTMTVWTKEGTTNAFEEAQA</sequence>
<reference evidence="1 3" key="1">
    <citation type="submission" date="2020-08" db="EMBL/GenBank/DDBJ databases">
        <title>Genomic Encyclopedia of Type Strains, Phase IV (KMG-IV): sequencing the most valuable type-strain genomes for metagenomic binning, comparative biology and taxonomic classification.</title>
        <authorList>
            <person name="Goeker M."/>
        </authorList>
    </citation>
    <scope>NUCLEOTIDE SEQUENCE [LARGE SCALE GENOMIC DNA]</scope>
    <source>
        <strain evidence="1 3">DSM 14562</strain>
    </source>
</reference>
<dbReference type="Proteomes" id="UP000584663">
    <property type="component" value="Unassembled WGS sequence"/>
</dbReference>
<reference evidence="2" key="2">
    <citation type="submission" date="2021-01" db="EMBL/GenBank/DDBJ databases">
        <title>Genome Sequencing of Type Strains.</title>
        <authorList>
            <person name="Lemaire J.F."/>
            <person name="Inderbitzin P."/>
            <person name="Collins S.B."/>
            <person name="Wespe N."/>
            <person name="Knight-Connoni V."/>
        </authorList>
    </citation>
    <scope>NUCLEOTIDE SEQUENCE</scope>
    <source>
        <strain evidence="2">DSM 14562</strain>
    </source>
</reference>
<proteinExistence type="predicted"/>
<keyword evidence="3" id="KW-1185">Reference proteome</keyword>
<comment type="caution">
    <text evidence="2">The sequence shown here is derived from an EMBL/GenBank/DDBJ whole genome shotgun (WGS) entry which is preliminary data.</text>
</comment>
<gene>
    <name evidence="1" type="ORF">GGQ89_003670</name>
    <name evidence="2" type="ORF">JYA60_02010</name>
</gene>
<evidence type="ECO:0000313" key="2">
    <source>
        <dbReference type="EMBL" id="MBN3557009.1"/>
    </source>
</evidence>
<dbReference type="EMBL" id="JACHNX010000028">
    <property type="protein sequence ID" value="MBB4611423.1"/>
    <property type="molecule type" value="Genomic_DNA"/>
</dbReference>
<evidence type="ECO:0000313" key="1">
    <source>
        <dbReference type="EMBL" id="MBB4611423.1"/>
    </source>
</evidence>